<keyword evidence="10" id="KW-1185">Reference proteome</keyword>
<feature type="compositionally biased region" description="Basic and acidic residues" evidence="6">
    <location>
        <begin position="549"/>
        <end position="562"/>
    </location>
</feature>
<comment type="cofactor">
    <cofactor evidence="1">
        <name>heme</name>
        <dbReference type="ChEBI" id="CHEBI:30413"/>
    </cofactor>
</comment>
<keyword evidence="7" id="KW-1133">Transmembrane helix</keyword>
<dbReference type="Pfam" id="PF13631">
    <property type="entry name" value="Cytochrom_B_N_2"/>
    <property type="match status" value="1"/>
</dbReference>
<dbReference type="AlphaFoldDB" id="A0A2P8DY15"/>
<dbReference type="InterPro" id="IPR016174">
    <property type="entry name" value="Di-haem_cyt_TM"/>
</dbReference>
<feature type="transmembrane region" description="Helical" evidence="7">
    <location>
        <begin position="386"/>
        <end position="405"/>
    </location>
</feature>
<evidence type="ECO:0000256" key="2">
    <source>
        <dbReference type="ARBA" id="ARBA00012951"/>
    </source>
</evidence>
<comment type="caution">
    <text evidence="9">The sequence shown here is derived from an EMBL/GenBank/DDBJ whole genome shotgun (WGS) entry which is preliminary data.</text>
</comment>
<evidence type="ECO:0000256" key="6">
    <source>
        <dbReference type="SAM" id="MobiDB-lite"/>
    </source>
</evidence>
<feature type="transmembrane region" description="Helical" evidence="7">
    <location>
        <begin position="121"/>
        <end position="143"/>
    </location>
</feature>
<dbReference type="GO" id="GO:0016491">
    <property type="term" value="F:oxidoreductase activity"/>
    <property type="evidence" value="ECO:0007669"/>
    <property type="project" value="InterPro"/>
</dbReference>
<evidence type="ECO:0000259" key="8">
    <source>
        <dbReference type="PROSITE" id="PS51002"/>
    </source>
</evidence>
<dbReference type="Proteomes" id="UP000243528">
    <property type="component" value="Unassembled WGS sequence"/>
</dbReference>
<dbReference type="PANTHER" id="PTHR19271">
    <property type="entry name" value="CYTOCHROME B"/>
    <property type="match status" value="1"/>
</dbReference>
<feature type="domain" description="Cytochrome b/b6 N-terminal region profile" evidence="8">
    <location>
        <begin position="22"/>
        <end position="248"/>
    </location>
</feature>
<gene>
    <name evidence="9" type="ORF">CLV30_11149</name>
</gene>
<dbReference type="GO" id="GO:0022904">
    <property type="term" value="P:respiratory electron transport chain"/>
    <property type="evidence" value="ECO:0007669"/>
    <property type="project" value="InterPro"/>
</dbReference>
<dbReference type="InterPro" id="IPR005797">
    <property type="entry name" value="Cyt_b/b6_N"/>
</dbReference>
<dbReference type="InterPro" id="IPR027387">
    <property type="entry name" value="Cytb/b6-like_sf"/>
</dbReference>
<dbReference type="EC" id="7.1.1.8" evidence="2"/>
<feature type="transmembrane region" description="Helical" evidence="7">
    <location>
        <begin position="149"/>
        <end position="171"/>
    </location>
</feature>
<dbReference type="GO" id="GO:0008121">
    <property type="term" value="F:quinol-cytochrome-c reductase activity"/>
    <property type="evidence" value="ECO:0007669"/>
    <property type="project" value="UniProtKB-EC"/>
</dbReference>
<evidence type="ECO:0000256" key="1">
    <source>
        <dbReference type="ARBA" id="ARBA00001971"/>
    </source>
</evidence>
<reference evidence="9 10" key="1">
    <citation type="submission" date="2018-03" db="EMBL/GenBank/DDBJ databases">
        <title>Genomic Encyclopedia of Archaeal and Bacterial Type Strains, Phase II (KMG-II): from individual species to whole genera.</title>
        <authorList>
            <person name="Goeker M."/>
        </authorList>
    </citation>
    <scope>NUCLEOTIDE SEQUENCE [LARGE SCALE GENOMIC DNA]</scope>
    <source>
        <strain evidence="9 10">DSM 45211</strain>
    </source>
</reference>
<feature type="transmembrane region" description="Helical" evidence="7">
    <location>
        <begin position="216"/>
        <end position="237"/>
    </location>
</feature>
<name>A0A2P8DY15_9ACTN</name>
<dbReference type="EMBL" id="PYGE01000011">
    <property type="protein sequence ID" value="PSL02094.1"/>
    <property type="molecule type" value="Genomic_DNA"/>
</dbReference>
<keyword evidence="7" id="KW-0812">Transmembrane</keyword>
<dbReference type="PROSITE" id="PS51002">
    <property type="entry name" value="CYTB_NTER"/>
    <property type="match status" value="1"/>
</dbReference>
<feature type="transmembrane region" description="Helical" evidence="7">
    <location>
        <begin position="51"/>
        <end position="74"/>
    </location>
</feature>
<evidence type="ECO:0000256" key="7">
    <source>
        <dbReference type="SAM" id="Phobius"/>
    </source>
</evidence>
<evidence type="ECO:0000256" key="4">
    <source>
        <dbReference type="ARBA" id="ARBA00029351"/>
    </source>
</evidence>
<dbReference type="SUPFAM" id="SSF81648">
    <property type="entry name" value="a domain/subunit of cytochrome bc1 complex (Ubiquinol-cytochrome c reductase)"/>
    <property type="match status" value="1"/>
</dbReference>
<keyword evidence="7" id="KW-0472">Membrane</keyword>
<organism evidence="9 10">
    <name type="scientific">Haloactinopolyspora alba</name>
    <dbReference type="NCBI Taxonomy" id="648780"/>
    <lineage>
        <taxon>Bacteria</taxon>
        <taxon>Bacillati</taxon>
        <taxon>Actinomycetota</taxon>
        <taxon>Actinomycetes</taxon>
        <taxon>Jiangellales</taxon>
        <taxon>Jiangellaceae</taxon>
        <taxon>Haloactinopolyspora</taxon>
    </lineage>
</organism>
<evidence type="ECO:0000256" key="3">
    <source>
        <dbReference type="ARBA" id="ARBA00016116"/>
    </source>
</evidence>
<dbReference type="PANTHER" id="PTHR19271:SF16">
    <property type="entry name" value="CYTOCHROME B"/>
    <property type="match status" value="1"/>
</dbReference>
<dbReference type="OrthoDB" id="9804503at2"/>
<comment type="catalytic activity">
    <reaction evidence="4">
        <text>a quinol + 2 Fe(III)-[cytochrome c](out) = a quinone + 2 Fe(II)-[cytochrome c](out) + 2 H(+)(out)</text>
        <dbReference type="Rhea" id="RHEA:11484"/>
        <dbReference type="Rhea" id="RHEA-COMP:10350"/>
        <dbReference type="Rhea" id="RHEA-COMP:14399"/>
        <dbReference type="ChEBI" id="CHEBI:15378"/>
        <dbReference type="ChEBI" id="CHEBI:24646"/>
        <dbReference type="ChEBI" id="CHEBI:29033"/>
        <dbReference type="ChEBI" id="CHEBI:29034"/>
        <dbReference type="ChEBI" id="CHEBI:132124"/>
        <dbReference type="EC" id="7.1.1.8"/>
    </reaction>
</comment>
<feature type="transmembrane region" description="Helical" evidence="7">
    <location>
        <begin position="276"/>
        <end position="294"/>
    </location>
</feature>
<evidence type="ECO:0000313" key="10">
    <source>
        <dbReference type="Proteomes" id="UP000243528"/>
    </source>
</evidence>
<dbReference type="Gene3D" id="1.20.810.10">
    <property type="entry name" value="Cytochrome Bc1 Complex, Chain C"/>
    <property type="match status" value="1"/>
</dbReference>
<dbReference type="InterPro" id="IPR036150">
    <property type="entry name" value="Cyt_b/b6_C_sf"/>
</dbReference>
<feature type="region of interest" description="Disordered" evidence="6">
    <location>
        <begin position="492"/>
        <end position="514"/>
    </location>
</feature>
<feature type="transmembrane region" description="Helical" evidence="7">
    <location>
        <begin position="340"/>
        <end position="365"/>
    </location>
</feature>
<dbReference type="RefSeq" id="WP_106538110.1">
    <property type="nucleotide sequence ID" value="NZ_PYGE01000011.1"/>
</dbReference>
<sequence length="562" mass="62060">MSITTKKPDLQNGRVRSLATRLVRLVDGDSPSSTGSAHGLRRTFPNRWSLLFGHIASFSFLLIIVSGVFLTLWFEPSMATVTYRGDYLPLRGVEMSEAYASTLELSFEVRGGLLMRQIHNWATLVFVAALSAHMLRIFFTGAFRRPWRLAWLIVLGLLVLGMVAAYTGNALPDDQLTGTGLRVTEGVILAVPVIGTYLSSFLFGGEFPGDDIIARLTFVHALVLPVLMVALFAVGVAHARRRQPALRTAGGDIGKAAHEPNVAVASGLDRTVRAGGLMLIVFGVIVLMAATIQINPVWLWGPFDAAQATAGSQPPWYFGFLDGGLRLMPPWDVDLFGHELTLSVLVPAMVMPGLMLTALAVYPWIEQRATGVRPDDHTLDRPRNMPVRTGLGVAFIVFYLVLWIAGGNDILATVLQVPLNWITRFLQVSLIVMPPLAFWITKRICLGLQLRDRDMVLHGRESGVIVASSNGAFSELRTQLSALDAELLTSHPQRMPFDPGPPADANGVPNPNYRADRRRARISRFYFADVVQTYASGQDHHREGHHARQHEDRQREEERQRG</sequence>
<proteinExistence type="predicted"/>
<feature type="region of interest" description="Disordered" evidence="6">
    <location>
        <begin position="536"/>
        <end position="562"/>
    </location>
</feature>
<feature type="transmembrane region" description="Helical" evidence="7">
    <location>
        <begin position="183"/>
        <end position="204"/>
    </location>
</feature>
<evidence type="ECO:0000313" key="9">
    <source>
        <dbReference type="EMBL" id="PSL02094.1"/>
    </source>
</evidence>
<feature type="transmembrane region" description="Helical" evidence="7">
    <location>
        <begin position="425"/>
        <end position="445"/>
    </location>
</feature>
<protein>
    <recommendedName>
        <fullName evidence="3">Cytochrome bc1 complex cytochrome b subunit</fullName>
        <ecNumber evidence="2">7.1.1.8</ecNumber>
    </recommendedName>
    <alternativeName>
        <fullName evidence="5">Cytochrome bc1 reductase complex subunit QcrB</fullName>
    </alternativeName>
</protein>
<dbReference type="GO" id="GO:0016020">
    <property type="term" value="C:membrane"/>
    <property type="evidence" value="ECO:0007669"/>
    <property type="project" value="InterPro"/>
</dbReference>
<dbReference type="SUPFAM" id="SSF81342">
    <property type="entry name" value="Transmembrane di-heme cytochromes"/>
    <property type="match status" value="1"/>
</dbReference>
<evidence type="ECO:0000256" key="5">
    <source>
        <dbReference type="ARBA" id="ARBA00029568"/>
    </source>
</evidence>
<accession>A0A2P8DY15</accession>